<evidence type="ECO:0000256" key="15">
    <source>
        <dbReference type="SAM" id="SignalP"/>
    </source>
</evidence>
<protein>
    <submittedName>
        <fullName evidence="17">Secreted lipoprotein</fullName>
    </submittedName>
</protein>
<dbReference type="Proteomes" id="UP000280819">
    <property type="component" value="Unassembled WGS sequence"/>
</dbReference>
<dbReference type="RefSeq" id="WP_124842011.1">
    <property type="nucleotide sequence ID" value="NZ_JAUNKP010000001.1"/>
</dbReference>
<dbReference type="OrthoDB" id="5242354at2"/>
<evidence type="ECO:0000256" key="11">
    <source>
        <dbReference type="ARBA" id="ARBA00023316"/>
    </source>
</evidence>
<dbReference type="GO" id="GO:0018104">
    <property type="term" value="P:peptidoglycan-protein cross-linking"/>
    <property type="evidence" value="ECO:0007669"/>
    <property type="project" value="TreeGrafter"/>
</dbReference>
<keyword evidence="2" id="KW-1003">Cell membrane</keyword>
<keyword evidence="11 13" id="KW-0961">Cell wall biogenesis/degradation</keyword>
<dbReference type="InterPro" id="IPR050979">
    <property type="entry name" value="LD-transpeptidase"/>
</dbReference>
<feature type="compositionally biased region" description="Low complexity" evidence="14">
    <location>
        <begin position="34"/>
        <end position="52"/>
    </location>
</feature>
<dbReference type="CDD" id="cd16913">
    <property type="entry name" value="YkuD_like"/>
    <property type="match status" value="1"/>
</dbReference>
<feature type="chain" id="PRO_5018260429" evidence="15">
    <location>
        <begin position="24"/>
        <end position="406"/>
    </location>
</feature>
<dbReference type="InterPro" id="IPR038063">
    <property type="entry name" value="Transpep_catalytic_dom"/>
</dbReference>
<evidence type="ECO:0000313" key="18">
    <source>
        <dbReference type="Proteomes" id="UP000280819"/>
    </source>
</evidence>
<evidence type="ECO:0000256" key="3">
    <source>
        <dbReference type="ARBA" id="ARBA00022679"/>
    </source>
</evidence>
<keyword evidence="5 13" id="KW-0133">Cell shape</keyword>
<keyword evidence="10" id="KW-0012">Acyltransferase</keyword>
<evidence type="ECO:0000256" key="14">
    <source>
        <dbReference type="SAM" id="MobiDB-lite"/>
    </source>
</evidence>
<evidence type="ECO:0000313" key="17">
    <source>
        <dbReference type="EMBL" id="RRD07161.1"/>
    </source>
</evidence>
<keyword evidence="3" id="KW-0808">Transferase</keyword>
<feature type="signal peptide" evidence="15">
    <location>
        <begin position="1"/>
        <end position="23"/>
    </location>
</feature>
<keyword evidence="9 17" id="KW-0449">Lipoprotein</keyword>
<dbReference type="GO" id="GO:0005576">
    <property type="term" value="C:extracellular region"/>
    <property type="evidence" value="ECO:0007669"/>
    <property type="project" value="TreeGrafter"/>
</dbReference>
<dbReference type="Gene3D" id="2.60.40.3780">
    <property type="match status" value="1"/>
</dbReference>
<dbReference type="InterPro" id="IPR005490">
    <property type="entry name" value="LD_TPept_cat_dom"/>
</dbReference>
<dbReference type="UniPathway" id="UPA00219"/>
<keyword evidence="8" id="KW-0564">Palmitate</keyword>
<accession>A0A3P1TCH9</accession>
<dbReference type="AlphaFoldDB" id="A0A3P1TCH9"/>
<feature type="domain" description="L,D-TPase catalytic" evidence="16">
    <location>
        <begin position="252"/>
        <end position="377"/>
    </location>
</feature>
<dbReference type="PANTHER" id="PTHR30582">
    <property type="entry name" value="L,D-TRANSPEPTIDASE"/>
    <property type="match status" value="1"/>
</dbReference>
<evidence type="ECO:0000256" key="5">
    <source>
        <dbReference type="ARBA" id="ARBA00022960"/>
    </source>
</evidence>
<evidence type="ECO:0000256" key="12">
    <source>
        <dbReference type="ARBA" id="ARBA00060592"/>
    </source>
</evidence>
<keyword evidence="4 15" id="KW-0732">Signal</keyword>
<dbReference type="GO" id="GO:0008360">
    <property type="term" value="P:regulation of cell shape"/>
    <property type="evidence" value="ECO:0007669"/>
    <property type="project" value="UniProtKB-UniRule"/>
</dbReference>
<evidence type="ECO:0000256" key="7">
    <source>
        <dbReference type="ARBA" id="ARBA00023136"/>
    </source>
</evidence>
<dbReference type="PROSITE" id="PS51257">
    <property type="entry name" value="PROKAR_LIPOPROTEIN"/>
    <property type="match status" value="1"/>
</dbReference>
<evidence type="ECO:0000256" key="4">
    <source>
        <dbReference type="ARBA" id="ARBA00022729"/>
    </source>
</evidence>
<gene>
    <name evidence="17" type="ORF">EII34_01365</name>
</gene>
<comment type="pathway">
    <text evidence="1 13">Cell wall biogenesis; peptidoglycan biosynthesis.</text>
</comment>
<dbReference type="Gene3D" id="2.40.440.10">
    <property type="entry name" value="L,D-transpeptidase catalytic domain-like"/>
    <property type="match status" value="1"/>
</dbReference>
<sequence length="406" mass="43826">MTLRSCVAAMLTALVLIGASSCARTTPESAPPIASESVSATPSATASATPSPTASPEPSPTPTAGPLVVSTSQEAAIPADPVEFTVENATVVAATLKGAAGEVPGAYTENRWTPNEPLQFNAEYTLTVTLDDGQTREATIRTVNPGPEASFKVLYLFDGVGVGMPAYVKFDHPVGEAYRAEIEKHAFVTTEPAQEGSWGWLSDTELLWRPKEYWQPGTKVKLHFSWDGVQATDSTWLRKTLDADFSVSDVARIIKVDIADHTTTVVENGEVVNTLPSTTGKEGFTTRSGTKIILEKNDSRQMNSETINIPAGSREAYNLNVKYAMRVTWTGEFIHAAPWSVGSQGRENVSHGCVGLSTDNAGWLYGRSNVGDVVEFTGSDREMDPAEGIGVWMYTWEQWQDRSALQ</sequence>
<evidence type="ECO:0000256" key="2">
    <source>
        <dbReference type="ARBA" id="ARBA00022475"/>
    </source>
</evidence>
<dbReference type="PROSITE" id="PS52029">
    <property type="entry name" value="LD_TPASE"/>
    <property type="match status" value="1"/>
</dbReference>
<evidence type="ECO:0000256" key="6">
    <source>
        <dbReference type="ARBA" id="ARBA00022984"/>
    </source>
</evidence>
<evidence type="ECO:0000256" key="8">
    <source>
        <dbReference type="ARBA" id="ARBA00023139"/>
    </source>
</evidence>
<dbReference type="EMBL" id="RQZG01000001">
    <property type="protein sequence ID" value="RRD07161.1"/>
    <property type="molecule type" value="Genomic_DNA"/>
</dbReference>
<comment type="pathway">
    <text evidence="12">Glycan biosynthesis.</text>
</comment>
<dbReference type="SUPFAM" id="SSF141523">
    <property type="entry name" value="L,D-transpeptidase catalytic domain-like"/>
    <property type="match status" value="1"/>
</dbReference>
<evidence type="ECO:0000256" key="9">
    <source>
        <dbReference type="ARBA" id="ARBA00023288"/>
    </source>
</evidence>
<dbReference type="GO" id="GO:0071555">
    <property type="term" value="P:cell wall organization"/>
    <property type="evidence" value="ECO:0007669"/>
    <property type="project" value="UniProtKB-UniRule"/>
</dbReference>
<dbReference type="InterPro" id="IPR041280">
    <property type="entry name" value="Big_10"/>
</dbReference>
<proteinExistence type="predicted"/>
<dbReference type="PANTHER" id="PTHR30582:SF2">
    <property type="entry name" value="L,D-TRANSPEPTIDASE YCIB-RELATED"/>
    <property type="match status" value="1"/>
</dbReference>
<evidence type="ECO:0000256" key="10">
    <source>
        <dbReference type="ARBA" id="ARBA00023315"/>
    </source>
</evidence>
<reference evidence="17 18" key="1">
    <citation type="submission" date="2018-11" db="EMBL/GenBank/DDBJ databases">
        <title>Genomes From Bacteria Associated with the Canine Oral Cavity: a Test Case for Automated Genome-Based Taxonomic Assignment.</title>
        <authorList>
            <person name="Coil D.A."/>
            <person name="Jospin G."/>
            <person name="Darling A.E."/>
            <person name="Wallis C."/>
            <person name="Davis I.J."/>
            <person name="Harris S."/>
            <person name="Eisen J.A."/>
            <person name="Holcombe L.J."/>
            <person name="O'Flynn C."/>
        </authorList>
    </citation>
    <scope>NUCLEOTIDE SEQUENCE [LARGE SCALE GENOMIC DNA]</scope>
    <source>
        <strain evidence="17 18">OH887_COT-365</strain>
    </source>
</reference>
<dbReference type="GO" id="GO:0071972">
    <property type="term" value="F:peptidoglycan L,D-transpeptidase activity"/>
    <property type="evidence" value="ECO:0007669"/>
    <property type="project" value="TreeGrafter"/>
</dbReference>
<comment type="caution">
    <text evidence="17">The sequence shown here is derived from an EMBL/GenBank/DDBJ whole genome shotgun (WGS) entry which is preliminary data.</text>
</comment>
<evidence type="ECO:0000256" key="1">
    <source>
        <dbReference type="ARBA" id="ARBA00004752"/>
    </source>
</evidence>
<name>A0A3P1TCH9_9ACTN</name>
<dbReference type="Gene3D" id="2.60.40.3710">
    <property type="match status" value="1"/>
</dbReference>
<keyword evidence="6 13" id="KW-0573">Peptidoglycan synthesis</keyword>
<feature type="active site" description="Proton donor/acceptor" evidence="13">
    <location>
        <position position="335"/>
    </location>
</feature>
<keyword evidence="7" id="KW-0472">Membrane</keyword>
<evidence type="ECO:0000256" key="13">
    <source>
        <dbReference type="PROSITE-ProRule" id="PRU01373"/>
    </source>
</evidence>
<feature type="active site" description="Nucleophile" evidence="13">
    <location>
        <position position="353"/>
    </location>
</feature>
<dbReference type="Pfam" id="PF03734">
    <property type="entry name" value="YkuD"/>
    <property type="match status" value="1"/>
</dbReference>
<feature type="region of interest" description="Disordered" evidence="14">
    <location>
        <begin position="25"/>
        <end position="67"/>
    </location>
</feature>
<feature type="compositionally biased region" description="Pro residues" evidence="14">
    <location>
        <begin position="53"/>
        <end position="63"/>
    </location>
</feature>
<organism evidence="17 18">
    <name type="scientific">Arachnia propionica</name>
    <dbReference type="NCBI Taxonomy" id="1750"/>
    <lineage>
        <taxon>Bacteria</taxon>
        <taxon>Bacillati</taxon>
        <taxon>Actinomycetota</taxon>
        <taxon>Actinomycetes</taxon>
        <taxon>Propionibacteriales</taxon>
        <taxon>Propionibacteriaceae</taxon>
        <taxon>Arachnia</taxon>
    </lineage>
</organism>
<dbReference type="Pfam" id="PF17964">
    <property type="entry name" value="Big_10"/>
    <property type="match status" value="1"/>
</dbReference>
<dbReference type="FunFam" id="2.40.440.10:FF:000005">
    <property type="entry name" value="L,D-transpeptidase 2"/>
    <property type="match status" value="1"/>
</dbReference>
<dbReference type="GO" id="GO:0016746">
    <property type="term" value="F:acyltransferase activity"/>
    <property type="evidence" value="ECO:0007669"/>
    <property type="project" value="UniProtKB-KW"/>
</dbReference>
<dbReference type="CDD" id="cd13432">
    <property type="entry name" value="LDT_IgD_like_2"/>
    <property type="match status" value="1"/>
</dbReference>
<evidence type="ECO:0000259" key="16">
    <source>
        <dbReference type="PROSITE" id="PS52029"/>
    </source>
</evidence>